<accession>A0A1F8G157</accession>
<dbReference type="EMBL" id="MGKD01000023">
    <property type="protein sequence ID" value="OGN19094.1"/>
    <property type="molecule type" value="Genomic_DNA"/>
</dbReference>
<dbReference type="STRING" id="1802689.A3F25_00990"/>
<evidence type="ECO:0000313" key="3">
    <source>
        <dbReference type="Proteomes" id="UP000177478"/>
    </source>
</evidence>
<dbReference type="Proteomes" id="UP000177478">
    <property type="component" value="Unassembled WGS sequence"/>
</dbReference>
<dbReference type="AlphaFoldDB" id="A0A1F8G157"/>
<keyword evidence="1" id="KW-1133">Transmembrane helix</keyword>
<evidence type="ECO:0000313" key="2">
    <source>
        <dbReference type="EMBL" id="OGN19094.1"/>
    </source>
</evidence>
<organism evidence="2 3">
    <name type="scientific">Candidatus Yanofskybacteria bacterium RIFCSPHIGHO2_12_FULL_45_19b</name>
    <dbReference type="NCBI Taxonomy" id="1802689"/>
    <lineage>
        <taxon>Bacteria</taxon>
        <taxon>Candidatus Yanofskyibacteriota</taxon>
    </lineage>
</organism>
<dbReference type="InterPro" id="IPR052022">
    <property type="entry name" value="26kDa_periplasmic_antigen"/>
</dbReference>
<dbReference type="GO" id="GO:0006974">
    <property type="term" value="P:DNA damage response"/>
    <property type="evidence" value="ECO:0007669"/>
    <property type="project" value="TreeGrafter"/>
</dbReference>
<sequence>MINELFSKTQRVILSWSIILIILIFAIGRLDSIKVSNETSNYDSITVSGEGKTTIKPDVAVVRASVMTTNRDVKKAQDENTTRANAVIKFLADQKVADKDIKTVEYSISPNYSYDSGRQTLLGYNVTQSLEIKIRDFKNLSGIVDGMVSKGVNQTGGIQFKVDDQKQAEAEARALAIADAKSQARELANKLGVRLGKLTSFTENGGNVIYYNDTAMGMGAGESIAKALPPSLPTGENEIKSNVSLTYRINN</sequence>
<evidence type="ECO:0000256" key="1">
    <source>
        <dbReference type="SAM" id="Phobius"/>
    </source>
</evidence>
<feature type="transmembrane region" description="Helical" evidence="1">
    <location>
        <begin position="12"/>
        <end position="30"/>
    </location>
</feature>
<dbReference type="Pfam" id="PF04402">
    <property type="entry name" value="SIMPL"/>
    <property type="match status" value="1"/>
</dbReference>
<reference evidence="2 3" key="1">
    <citation type="journal article" date="2016" name="Nat. Commun.">
        <title>Thousands of microbial genomes shed light on interconnected biogeochemical processes in an aquifer system.</title>
        <authorList>
            <person name="Anantharaman K."/>
            <person name="Brown C.T."/>
            <person name="Hug L.A."/>
            <person name="Sharon I."/>
            <person name="Castelle C.J."/>
            <person name="Probst A.J."/>
            <person name="Thomas B.C."/>
            <person name="Singh A."/>
            <person name="Wilkins M.J."/>
            <person name="Karaoz U."/>
            <person name="Brodie E.L."/>
            <person name="Williams K.H."/>
            <person name="Hubbard S.S."/>
            <person name="Banfield J.F."/>
        </authorList>
    </citation>
    <scope>NUCLEOTIDE SEQUENCE [LARGE SCALE GENOMIC DNA]</scope>
</reference>
<keyword evidence="1" id="KW-0812">Transmembrane</keyword>
<protein>
    <recommendedName>
        <fullName evidence="4">26 kDa periplasmic immunogenic protein</fullName>
    </recommendedName>
</protein>
<proteinExistence type="predicted"/>
<name>A0A1F8G157_9BACT</name>
<keyword evidence="1" id="KW-0472">Membrane</keyword>
<comment type="caution">
    <text evidence="2">The sequence shown here is derived from an EMBL/GenBank/DDBJ whole genome shotgun (WGS) entry which is preliminary data.</text>
</comment>
<dbReference type="PANTHER" id="PTHR34387:SF2">
    <property type="entry name" value="SLR1258 PROTEIN"/>
    <property type="match status" value="1"/>
</dbReference>
<evidence type="ECO:0008006" key="4">
    <source>
        <dbReference type="Google" id="ProtNLM"/>
    </source>
</evidence>
<dbReference type="Gene3D" id="3.30.70.2970">
    <property type="entry name" value="Protein of unknown function (DUF541), domain 2"/>
    <property type="match status" value="1"/>
</dbReference>
<dbReference type="InterPro" id="IPR007497">
    <property type="entry name" value="SIMPL/DUF541"/>
</dbReference>
<dbReference type="Gene3D" id="3.30.110.170">
    <property type="entry name" value="Protein of unknown function (DUF541), domain 1"/>
    <property type="match status" value="1"/>
</dbReference>
<gene>
    <name evidence="2" type="ORF">A3F25_00990</name>
</gene>
<dbReference type="PANTHER" id="PTHR34387">
    <property type="entry name" value="SLR1258 PROTEIN"/>
    <property type="match status" value="1"/>
</dbReference>